<comment type="caution">
    <text evidence="2">The sequence shown here is derived from an EMBL/GenBank/DDBJ whole genome shotgun (WGS) entry which is preliminary data.</text>
</comment>
<feature type="region of interest" description="Disordered" evidence="1">
    <location>
        <begin position="1"/>
        <end position="111"/>
    </location>
</feature>
<dbReference type="Proteomes" id="UP001190700">
    <property type="component" value="Unassembled WGS sequence"/>
</dbReference>
<organism evidence="2 3">
    <name type="scientific">Cymbomonas tetramitiformis</name>
    <dbReference type="NCBI Taxonomy" id="36881"/>
    <lineage>
        <taxon>Eukaryota</taxon>
        <taxon>Viridiplantae</taxon>
        <taxon>Chlorophyta</taxon>
        <taxon>Pyramimonadophyceae</taxon>
        <taxon>Pyramimonadales</taxon>
        <taxon>Pyramimonadaceae</taxon>
        <taxon>Cymbomonas</taxon>
    </lineage>
</organism>
<evidence type="ECO:0000313" key="3">
    <source>
        <dbReference type="Proteomes" id="UP001190700"/>
    </source>
</evidence>
<sequence>MSEQNEQVPSTSTAPSRQGNAGSSGYGRTPSQNQLQEDELLANRLQRQLMAEDSAGTDPWAAVFPATDHHPRNTLGYPEYGEARPASHSRPASRQYGAQESGLSSRTAANAIDNPLDEWQASISSGVQSWQNATSWFKNQITEIGAKLTEEFAVDDEHGGQDNREGLVLGAEARRGAPEGVVFHATSREGLRRVGAQVRVTETVDSDQRPAASAEETTEDQEEPSWFGDDKKKNN</sequence>
<keyword evidence="3" id="KW-1185">Reference proteome</keyword>
<evidence type="ECO:0000313" key="2">
    <source>
        <dbReference type="EMBL" id="KAK3267740.1"/>
    </source>
</evidence>
<accession>A0AAE0L0Z6</accession>
<dbReference type="EMBL" id="LGRX02012231">
    <property type="protein sequence ID" value="KAK3267740.1"/>
    <property type="molecule type" value="Genomic_DNA"/>
</dbReference>
<reference evidence="2 3" key="1">
    <citation type="journal article" date="2015" name="Genome Biol. Evol.">
        <title>Comparative Genomics of a Bacterivorous Green Alga Reveals Evolutionary Causalities and Consequences of Phago-Mixotrophic Mode of Nutrition.</title>
        <authorList>
            <person name="Burns J.A."/>
            <person name="Paasch A."/>
            <person name="Narechania A."/>
            <person name="Kim E."/>
        </authorList>
    </citation>
    <scope>NUCLEOTIDE SEQUENCE [LARGE SCALE GENOMIC DNA]</scope>
    <source>
        <strain evidence="2 3">PLY_AMNH</strain>
    </source>
</reference>
<evidence type="ECO:0000256" key="1">
    <source>
        <dbReference type="SAM" id="MobiDB-lite"/>
    </source>
</evidence>
<dbReference type="AlphaFoldDB" id="A0AAE0L0Z6"/>
<feature type="compositionally biased region" description="Polar residues" evidence="1">
    <location>
        <begin position="1"/>
        <end position="23"/>
    </location>
</feature>
<name>A0AAE0L0Z6_9CHLO</name>
<proteinExistence type="predicted"/>
<feature type="compositionally biased region" description="Polar residues" evidence="1">
    <location>
        <begin position="90"/>
        <end position="108"/>
    </location>
</feature>
<gene>
    <name evidence="2" type="ORF">CYMTET_23723</name>
</gene>
<feature type="region of interest" description="Disordered" evidence="1">
    <location>
        <begin position="196"/>
        <end position="235"/>
    </location>
</feature>
<protein>
    <submittedName>
        <fullName evidence="2">Uncharacterized protein</fullName>
    </submittedName>
</protein>